<evidence type="ECO:0000313" key="2">
    <source>
        <dbReference type="Proteomes" id="UP000015241"/>
    </source>
</evidence>
<dbReference type="InParanoid" id="S8EB44"/>
<sequence>MSPPFTLGGPCIVSPDEDNYQGSNYMFNNYTKESPLGQLNYNNNDEDIDVLLSSSPTDGGRTFSSVNHTQQTQFEFGSSPPPDDTSDGSLQHLIEHIKAWKLSKDVFGTLLKEQEFLILEDWEEICKIDEDQWEDVQAFIDKETSILRYFSFHYMLSCQELHVGSPSANHKAGINAQSEAFQDTINLCEPHQKFCQDCNCSLVTRYARSNVPDGIVGVHLRYTVIDSLEREHGVISIWQDLTVFEMASSKTTESLMSTIVCLSQRRKSLIEQHQAVVEADSAIAATGVSAAAAAAAEAEAVEAEAGTDKTDTRAADTMAVVEVAAAAATEAAAAANAAACAVERSRHRGQGPRLWGCLKYVFEDLIPPGPGQQPQEDGLCEGGGPAIDVLSQGWIRKGVVLAKHIKAFWFTFNAADSDAVGKLIKTCTTPAEWVRAGYAVPLLHTYEWEELKKNAPISGLTVDEILDARTKVLQRWVNSVQDGRTLAIHQLSECVVCLHMRLQHVQSIYPVVPSNNPLCQGCQLKWI</sequence>
<dbReference type="Proteomes" id="UP000015241">
    <property type="component" value="Unassembled WGS sequence"/>
</dbReference>
<accession>S8EB44</accession>
<evidence type="ECO:0000313" key="1">
    <source>
        <dbReference type="EMBL" id="EPT00494.1"/>
    </source>
</evidence>
<dbReference type="AlphaFoldDB" id="S8EB44"/>
<gene>
    <name evidence="1" type="ORF">FOMPIDRAFT_93318</name>
</gene>
<organism evidence="1 2">
    <name type="scientific">Fomitopsis schrenkii</name>
    <name type="common">Brown rot fungus</name>
    <dbReference type="NCBI Taxonomy" id="2126942"/>
    <lineage>
        <taxon>Eukaryota</taxon>
        <taxon>Fungi</taxon>
        <taxon>Dikarya</taxon>
        <taxon>Basidiomycota</taxon>
        <taxon>Agaricomycotina</taxon>
        <taxon>Agaricomycetes</taxon>
        <taxon>Polyporales</taxon>
        <taxon>Fomitopsis</taxon>
    </lineage>
</organism>
<dbReference type="EMBL" id="KE504148">
    <property type="protein sequence ID" value="EPT00494.1"/>
    <property type="molecule type" value="Genomic_DNA"/>
</dbReference>
<dbReference type="HOGENOM" id="CLU_555011_0_0_1"/>
<dbReference type="OrthoDB" id="10454305at2759"/>
<keyword evidence="2" id="KW-1185">Reference proteome</keyword>
<reference evidence="1 2" key="1">
    <citation type="journal article" date="2012" name="Science">
        <title>The Paleozoic origin of enzymatic lignin decomposition reconstructed from 31 fungal genomes.</title>
        <authorList>
            <person name="Floudas D."/>
            <person name="Binder M."/>
            <person name="Riley R."/>
            <person name="Barry K."/>
            <person name="Blanchette R.A."/>
            <person name="Henrissat B."/>
            <person name="Martinez A.T."/>
            <person name="Otillar R."/>
            <person name="Spatafora J.W."/>
            <person name="Yadav J.S."/>
            <person name="Aerts A."/>
            <person name="Benoit I."/>
            <person name="Boyd A."/>
            <person name="Carlson A."/>
            <person name="Copeland A."/>
            <person name="Coutinho P.M."/>
            <person name="de Vries R.P."/>
            <person name="Ferreira P."/>
            <person name="Findley K."/>
            <person name="Foster B."/>
            <person name="Gaskell J."/>
            <person name="Glotzer D."/>
            <person name="Gorecki P."/>
            <person name="Heitman J."/>
            <person name="Hesse C."/>
            <person name="Hori C."/>
            <person name="Igarashi K."/>
            <person name="Jurgens J.A."/>
            <person name="Kallen N."/>
            <person name="Kersten P."/>
            <person name="Kohler A."/>
            <person name="Kuees U."/>
            <person name="Kumar T.K.A."/>
            <person name="Kuo A."/>
            <person name="LaButti K."/>
            <person name="Larrondo L.F."/>
            <person name="Lindquist E."/>
            <person name="Ling A."/>
            <person name="Lombard V."/>
            <person name="Lucas S."/>
            <person name="Lundell T."/>
            <person name="Martin R."/>
            <person name="McLaughlin D.J."/>
            <person name="Morgenstern I."/>
            <person name="Morin E."/>
            <person name="Murat C."/>
            <person name="Nagy L.G."/>
            <person name="Nolan M."/>
            <person name="Ohm R.A."/>
            <person name="Patyshakuliyeva A."/>
            <person name="Rokas A."/>
            <person name="Ruiz-Duenas F.J."/>
            <person name="Sabat G."/>
            <person name="Salamov A."/>
            <person name="Samejima M."/>
            <person name="Schmutz J."/>
            <person name="Slot J.C."/>
            <person name="St John F."/>
            <person name="Stenlid J."/>
            <person name="Sun H."/>
            <person name="Sun S."/>
            <person name="Syed K."/>
            <person name="Tsang A."/>
            <person name="Wiebenga A."/>
            <person name="Young D."/>
            <person name="Pisabarro A."/>
            <person name="Eastwood D.C."/>
            <person name="Martin F."/>
            <person name="Cullen D."/>
            <person name="Grigoriev I.V."/>
            <person name="Hibbett D.S."/>
        </authorList>
    </citation>
    <scope>NUCLEOTIDE SEQUENCE</scope>
    <source>
        <strain evidence="2">FP-58527</strain>
    </source>
</reference>
<proteinExistence type="predicted"/>
<name>S8EB44_FOMSC</name>
<protein>
    <submittedName>
        <fullName evidence="1">Uncharacterized protein</fullName>
    </submittedName>
</protein>